<comment type="caution">
    <text evidence="8">The sequence shown here is derived from an EMBL/GenBank/DDBJ whole genome shotgun (WGS) entry which is preliminary data.</text>
</comment>
<dbReference type="SMART" id="SM00448">
    <property type="entry name" value="REC"/>
    <property type="match status" value="1"/>
</dbReference>
<name>A0A562WSV4_9BACT</name>
<feature type="modified residue" description="4-aspartylphosphate" evidence="6">
    <location>
        <position position="54"/>
    </location>
</feature>
<dbReference type="FunFam" id="3.40.50.2300:FF:000001">
    <property type="entry name" value="DNA-binding response regulator PhoB"/>
    <property type="match status" value="1"/>
</dbReference>
<evidence type="ECO:0000256" key="4">
    <source>
        <dbReference type="ARBA" id="ARBA00023125"/>
    </source>
</evidence>
<proteinExistence type="predicted"/>
<dbReference type="InterPro" id="IPR001789">
    <property type="entry name" value="Sig_transdc_resp-reg_receiver"/>
</dbReference>
<dbReference type="PANTHER" id="PTHR43547">
    <property type="entry name" value="TWO-COMPONENT HISTIDINE KINASE"/>
    <property type="match status" value="1"/>
</dbReference>
<keyword evidence="2" id="KW-0902">Two-component regulatory system</keyword>
<accession>A0A562WSV4</accession>
<evidence type="ECO:0000256" key="6">
    <source>
        <dbReference type="PROSITE-ProRule" id="PRU00169"/>
    </source>
</evidence>
<evidence type="ECO:0000259" key="7">
    <source>
        <dbReference type="PROSITE" id="PS50110"/>
    </source>
</evidence>
<evidence type="ECO:0000256" key="3">
    <source>
        <dbReference type="ARBA" id="ARBA00023015"/>
    </source>
</evidence>
<dbReference type="GO" id="GO:0000155">
    <property type="term" value="F:phosphorelay sensor kinase activity"/>
    <property type="evidence" value="ECO:0007669"/>
    <property type="project" value="TreeGrafter"/>
</dbReference>
<dbReference type="PROSITE" id="PS50110">
    <property type="entry name" value="RESPONSE_REGULATORY"/>
    <property type="match status" value="1"/>
</dbReference>
<keyword evidence="1 6" id="KW-0597">Phosphoprotein</keyword>
<gene>
    <name evidence="8" type="ORF">JN12_00053</name>
</gene>
<evidence type="ECO:0000256" key="2">
    <source>
        <dbReference type="ARBA" id="ARBA00023012"/>
    </source>
</evidence>
<evidence type="ECO:0000256" key="5">
    <source>
        <dbReference type="ARBA" id="ARBA00023163"/>
    </source>
</evidence>
<evidence type="ECO:0000256" key="1">
    <source>
        <dbReference type="ARBA" id="ARBA00022553"/>
    </source>
</evidence>
<dbReference type="Proteomes" id="UP000319449">
    <property type="component" value="Unassembled WGS sequence"/>
</dbReference>
<dbReference type="EMBL" id="VLLN01000001">
    <property type="protein sequence ID" value="TWJ33381.1"/>
    <property type="molecule type" value="Genomic_DNA"/>
</dbReference>
<keyword evidence="9" id="KW-1185">Reference proteome</keyword>
<protein>
    <submittedName>
        <fullName evidence="8">Response regulator receiver protein</fullName>
    </submittedName>
</protein>
<feature type="domain" description="Response regulatory" evidence="7">
    <location>
        <begin position="5"/>
        <end position="121"/>
    </location>
</feature>
<dbReference type="OrthoDB" id="9790791at2"/>
<dbReference type="GO" id="GO:0003677">
    <property type="term" value="F:DNA binding"/>
    <property type="evidence" value="ECO:0007669"/>
    <property type="project" value="UniProtKB-KW"/>
</dbReference>
<evidence type="ECO:0000313" key="8">
    <source>
        <dbReference type="EMBL" id="TWJ33381.1"/>
    </source>
</evidence>
<dbReference type="RefSeq" id="WP_145016908.1">
    <property type="nucleotide sequence ID" value="NZ_VLLN01000001.1"/>
</dbReference>
<keyword evidence="4" id="KW-0238">DNA-binding</keyword>
<dbReference type="AlphaFoldDB" id="A0A562WSV4"/>
<keyword evidence="5" id="KW-0804">Transcription</keyword>
<sequence>MGKKKILAVDDEPNILMSIEFILEMEGYEVHTARDGEEALEVAERVRPDLILLDVNMPRKDGYEMCRILREREDLATTKVIMLTAKGQTLERKKGLEVGADDYVTKPFSAGDLLEKIRAMIEP</sequence>
<dbReference type="Pfam" id="PF00072">
    <property type="entry name" value="Response_reg"/>
    <property type="match status" value="1"/>
</dbReference>
<keyword evidence="3" id="KW-0805">Transcription regulation</keyword>
<dbReference type="InterPro" id="IPR011006">
    <property type="entry name" value="CheY-like_superfamily"/>
</dbReference>
<reference evidence="8 9" key="1">
    <citation type="submission" date="2019-07" db="EMBL/GenBank/DDBJ databases">
        <title>Genomic Encyclopedia of Archaeal and Bacterial Type Strains, Phase II (KMG-II): from individual species to whole genera.</title>
        <authorList>
            <person name="Goeker M."/>
        </authorList>
    </citation>
    <scope>NUCLEOTIDE SEQUENCE [LARGE SCALE GENOMIC DNA]</scope>
    <source>
        <strain evidence="8 9">ATCC BAA-1139</strain>
    </source>
</reference>
<dbReference type="CDD" id="cd17574">
    <property type="entry name" value="REC_OmpR"/>
    <property type="match status" value="1"/>
</dbReference>
<organism evidence="8 9">
    <name type="scientific">Geobacter argillaceus</name>
    <dbReference type="NCBI Taxonomy" id="345631"/>
    <lineage>
        <taxon>Bacteria</taxon>
        <taxon>Pseudomonadati</taxon>
        <taxon>Thermodesulfobacteriota</taxon>
        <taxon>Desulfuromonadia</taxon>
        <taxon>Geobacterales</taxon>
        <taxon>Geobacteraceae</taxon>
        <taxon>Geobacter</taxon>
    </lineage>
</organism>
<dbReference type="PANTHER" id="PTHR43547:SF2">
    <property type="entry name" value="HYBRID SIGNAL TRANSDUCTION HISTIDINE KINASE C"/>
    <property type="match status" value="1"/>
</dbReference>
<dbReference type="SUPFAM" id="SSF52172">
    <property type="entry name" value="CheY-like"/>
    <property type="match status" value="1"/>
</dbReference>
<evidence type="ECO:0000313" key="9">
    <source>
        <dbReference type="Proteomes" id="UP000319449"/>
    </source>
</evidence>
<dbReference type="Gene3D" id="3.40.50.2300">
    <property type="match status" value="1"/>
</dbReference>